<evidence type="ECO:0000313" key="2">
    <source>
        <dbReference type="EMBL" id="AEO69076.1"/>
    </source>
</evidence>
<dbReference type="KEGG" id="ttt:THITE_2119080"/>
<keyword evidence="3" id="KW-1185">Reference proteome</keyword>
<reference evidence="2 3" key="1">
    <citation type="journal article" date="2011" name="Nat. Biotechnol.">
        <title>Comparative genomic analysis of the thermophilic biomass-degrading fungi Myceliophthora thermophila and Thielavia terrestris.</title>
        <authorList>
            <person name="Berka R.M."/>
            <person name="Grigoriev I.V."/>
            <person name="Otillar R."/>
            <person name="Salamov A."/>
            <person name="Grimwood J."/>
            <person name="Reid I."/>
            <person name="Ishmael N."/>
            <person name="John T."/>
            <person name="Darmond C."/>
            <person name="Moisan M.-C."/>
            <person name="Henrissat B."/>
            <person name="Coutinho P.M."/>
            <person name="Lombard V."/>
            <person name="Natvig D.O."/>
            <person name="Lindquist E."/>
            <person name="Schmutz J."/>
            <person name="Lucas S."/>
            <person name="Harris P."/>
            <person name="Powlowski J."/>
            <person name="Bellemare A."/>
            <person name="Taylor D."/>
            <person name="Butler G."/>
            <person name="de Vries R.P."/>
            <person name="Allijn I.E."/>
            <person name="van den Brink J."/>
            <person name="Ushinsky S."/>
            <person name="Storms R."/>
            <person name="Powell A.J."/>
            <person name="Paulsen I.T."/>
            <person name="Elbourne L.D.H."/>
            <person name="Baker S.E."/>
            <person name="Magnuson J."/>
            <person name="LaBoissiere S."/>
            <person name="Clutterbuck A.J."/>
            <person name="Martinez D."/>
            <person name="Wogulis M."/>
            <person name="de Leon A.L."/>
            <person name="Rey M.W."/>
            <person name="Tsang A."/>
        </authorList>
    </citation>
    <scope>NUCLEOTIDE SEQUENCE [LARGE SCALE GENOMIC DNA]</scope>
    <source>
        <strain evidence="3">ATCC 38088 / NRRL 8126</strain>
    </source>
</reference>
<organism evidence="2 3">
    <name type="scientific">Thermothielavioides terrestris (strain ATCC 38088 / NRRL 8126)</name>
    <name type="common">Thielavia terrestris</name>
    <dbReference type="NCBI Taxonomy" id="578455"/>
    <lineage>
        <taxon>Eukaryota</taxon>
        <taxon>Fungi</taxon>
        <taxon>Dikarya</taxon>
        <taxon>Ascomycota</taxon>
        <taxon>Pezizomycotina</taxon>
        <taxon>Sordariomycetes</taxon>
        <taxon>Sordariomycetidae</taxon>
        <taxon>Sordariales</taxon>
        <taxon>Chaetomiaceae</taxon>
        <taxon>Thermothielavioides</taxon>
        <taxon>Thermothielavioides terrestris</taxon>
    </lineage>
</organism>
<name>G2RBA5_THETT</name>
<feature type="region of interest" description="Disordered" evidence="1">
    <location>
        <begin position="30"/>
        <end position="52"/>
    </location>
</feature>
<proteinExistence type="predicted"/>
<sequence>MREIDSAVLLFVQGQFRLVRLQSVGCAAHASQPNGLPHLEPGFTSPTNDWQP</sequence>
<dbReference type="Proteomes" id="UP000008181">
    <property type="component" value="Chromosome 4"/>
</dbReference>
<accession>G2RBA5</accession>
<dbReference type="HOGENOM" id="CLU_3088965_0_0_1"/>
<dbReference type="RefSeq" id="XP_003655412.1">
    <property type="nucleotide sequence ID" value="XM_003655364.1"/>
</dbReference>
<protein>
    <submittedName>
        <fullName evidence="2">Uncharacterized protein</fullName>
    </submittedName>
</protein>
<dbReference type="EMBL" id="CP003012">
    <property type="protein sequence ID" value="AEO69076.1"/>
    <property type="molecule type" value="Genomic_DNA"/>
</dbReference>
<dbReference type="GeneID" id="11524606"/>
<evidence type="ECO:0000313" key="3">
    <source>
        <dbReference type="Proteomes" id="UP000008181"/>
    </source>
</evidence>
<dbReference type="AlphaFoldDB" id="G2RBA5"/>
<gene>
    <name evidence="2" type="ORF">THITE_2119080</name>
</gene>
<evidence type="ECO:0000256" key="1">
    <source>
        <dbReference type="SAM" id="MobiDB-lite"/>
    </source>
</evidence>